<proteinExistence type="evidence at transcript level"/>
<accession>Q6XYB9</accession>
<reference evidence="1" key="1">
    <citation type="submission" date="2002-12" db="EMBL/GenBank/DDBJ databases">
        <title>Novel Homo sapiens cDNA clones with function of promoting mice NIH/3T3 cells' growth.</title>
        <authorList>
            <person name="Wan D.F."/>
            <person name="Qin W.X."/>
            <person name="Zhou X.M."/>
            <person name="Zhang P.P."/>
            <person name="Jiang H.Q."/>
            <person name="Gu J.R."/>
        </authorList>
    </citation>
    <scope>NUCLEOTIDE SEQUENCE</scope>
</reference>
<dbReference type="EMBL" id="AY203951">
    <property type="protein sequence ID" value="AAP34474.1"/>
    <property type="molecule type" value="mRNA"/>
</dbReference>
<name>Q6XYB9_HUMAN</name>
<protein>
    <submittedName>
        <fullName evidence="1">FP18315</fullName>
    </submittedName>
</protein>
<dbReference type="AlphaFoldDB" id="Q6XYB9"/>
<organism evidence="1">
    <name type="scientific">Homo sapiens</name>
    <name type="common">Human</name>
    <dbReference type="NCBI Taxonomy" id="9606"/>
    <lineage>
        <taxon>Eukaryota</taxon>
        <taxon>Metazoa</taxon>
        <taxon>Chordata</taxon>
        <taxon>Craniata</taxon>
        <taxon>Vertebrata</taxon>
        <taxon>Euteleostomi</taxon>
        <taxon>Mammalia</taxon>
        <taxon>Eutheria</taxon>
        <taxon>Euarchontoglires</taxon>
        <taxon>Primates</taxon>
        <taxon>Haplorrhini</taxon>
        <taxon>Catarrhini</taxon>
        <taxon>Hominidae</taxon>
        <taxon>Homo</taxon>
    </lineage>
</organism>
<sequence>MLVWFAESSVVGRQRPGWRFPVGSLVLSPHGIEVPRPAVSASAGLYSPCVIYKDVCLLAGAPREAQSRTRSPCALSPNRPAPSPSLARRFVPSTGFITALFLKSRSDNAIESHLSLI</sequence>
<evidence type="ECO:0000313" key="1">
    <source>
        <dbReference type="EMBL" id="AAP34474.1"/>
    </source>
</evidence>